<feature type="region of interest" description="Disordered" evidence="1">
    <location>
        <begin position="555"/>
        <end position="597"/>
    </location>
</feature>
<feature type="region of interest" description="Disordered" evidence="1">
    <location>
        <begin position="296"/>
        <end position="315"/>
    </location>
</feature>
<feature type="compositionally biased region" description="Low complexity" evidence="1">
    <location>
        <begin position="176"/>
        <end position="199"/>
    </location>
</feature>
<proteinExistence type="predicted"/>
<dbReference type="AlphaFoldDB" id="A0AA40CI57"/>
<feature type="region of interest" description="Disordered" evidence="1">
    <location>
        <begin position="166"/>
        <end position="208"/>
    </location>
</feature>
<feature type="compositionally biased region" description="Polar residues" evidence="1">
    <location>
        <begin position="349"/>
        <end position="366"/>
    </location>
</feature>
<organism evidence="2 3">
    <name type="scientific">Lasiodiplodia hormozganensis</name>
    <dbReference type="NCBI Taxonomy" id="869390"/>
    <lineage>
        <taxon>Eukaryota</taxon>
        <taxon>Fungi</taxon>
        <taxon>Dikarya</taxon>
        <taxon>Ascomycota</taxon>
        <taxon>Pezizomycotina</taxon>
        <taxon>Dothideomycetes</taxon>
        <taxon>Dothideomycetes incertae sedis</taxon>
        <taxon>Botryosphaeriales</taxon>
        <taxon>Botryosphaeriaceae</taxon>
        <taxon>Lasiodiplodia</taxon>
    </lineage>
</organism>
<protein>
    <recommendedName>
        <fullName evidence="4">Myb-like domain-containing protein</fullName>
    </recommendedName>
</protein>
<evidence type="ECO:0000256" key="1">
    <source>
        <dbReference type="SAM" id="MobiDB-lite"/>
    </source>
</evidence>
<feature type="compositionally biased region" description="Basic and acidic residues" evidence="1">
    <location>
        <begin position="1"/>
        <end position="12"/>
    </location>
</feature>
<feature type="region of interest" description="Disordered" evidence="1">
    <location>
        <begin position="320"/>
        <end position="420"/>
    </location>
</feature>
<gene>
    <name evidence="2" type="ORF">DIS24_g9855</name>
</gene>
<keyword evidence="3" id="KW-1185">Reference proteome</keyword>
<feature type="compositionally biased region" description="Acidic residues" evidence="1">
    <location>
        <begin position="378"/>
        <end position="390"/>
    </location>
</feature>
<feature type="compositionally biased region" description="Polar residues" evidence="1">
    <location>
        <begin position="166"/>
        <end position="175"/>
    </location>
</feature>
<name>A0AA40CI57_9PEZI</name>
<feature type="region of interest" description="Disordered" evidence="1">
    <location>
        <begin position="1"/>
        <end position="68"/>
    </location>
</feature>
<feature type="compositionally biased region" description="Polar residues" evidence="1">
    <location>
        <begin position="16"/>
        <end position="34"/>
    </location>
</feature>
<feature type="region of interest" description="Disordered" evidence="1">
    <location>
        <begin position="613"/>
        <end position="640"/>
    </location>
</feature>
<evidence type="ECO:0000313" key="3">
    <source>
        <dbReference type="Proteomes" id="UP001175001"/>
    </source>
</evidence>
<evidence type="ECO:0000313" key="2">
    <source>
        <dbReference type="EMBL" id="KAK0638408.1"/>
    </source>
</evidence>
<sequence length="877" mass="94899">MSTYNHEGDDPPHAQAQRSNNDNQALTRQNQDTRASYEHLHPSYNPSPYAPLERTPTPVLNSSQSQMQQGQVFTPVQFQMMPPTEGNDSLSPGFGMMPQFQPGGFNSNTFGVPSNVDANNYLRTLHGPNTYQQTYENLAASKWVQQQERQRRVQALFEAQFKPSAANFNPFQPRNPQVSGVSQSQSSSVVTSPSSGIPPKSTPDKLSPLLSERIKDNSRPSPGLAPHAAQHGYVYKSPYSNNIAMHSRAAFEGPGGALSRNVNASFDTSVVDLTRPDDSPTWKVMEDIKMINAARKREKEKHMFQDCNDEDDDDVDMVQATSDEDKPTPVQHRSNEDTSTTVPAFPISNIVTTLPGNQPVQATTSDAADPVPGHDAATEADSDSDTDIDDATTVRDPSPDLLIRRSGPPSPPGRYPLPTNREIRRASRYVLWTQRESAAMAHVMDWARVVFGGAPLDDARWELLSKRLATHYNILRPAAVIRERWEKFLREDYQHGVKFMPYPEFLRNLKRKWEMMRRENDNEDQDQDISYNGIAATAAGAGDKRKRLDSLSTSFDDVDTDDDDDNESSGPSTPSPFHVFPANPNAPAPSSPQTFPRPASKLRRVTLAEDLSSSFSAVTTKQKQKNQNQQKPKRKKAPSKHVVALARAQFSLPHAFSAARDAVAHLRTASAHSVRGSFSDSPGTFTLGGSFETTGAGGAGGGGDPKDVMRLRVVGQKVLDTFAAKTGVALPGNAREILKKAVGEFAGVMGREREKSGGGGGADDGMSVEEMDVDDEDEAAADMGEMSEEAKALKERLQAQCVGVGVSFVCKEQDYYDDEEEDGGDGDGEAGDKPGAGADGAAVEEAVGEADGAAVAEAVGQPGGEPGEGGDGPSALV</sequence>
<reference evidence="2" key="1">
    <citation type="submission" date="2023-06" db="EMBL/GenBank/DDBJ databases">
        <title>Multi-omics analyses reveal the molecular pathogenesis toolkit of Lasiodiplodia hormozganensis, a cross-kingdom pathogen.</title>
        <authorList>
            <person name="Felix C."/>
            <person name="Meneses R."/>
            <person name="Goncalves M.F.M."/>
            <person name="Tilleman L."/>
            <person name="Duarte A.S."/>
            <person name="Jorrin-Novo J.V."/>
            <person name="Van De Peer Y."/>
            <person name="Deforce D."/>
            <person name="Van Nieuwerburgh F."/>
            <person name="Esteves A.C."/>
            <person name="Alves A."/>
        </authorList>
    </citation>
    <scope>NUCLEOTIDE SEQUENCE</scope>
    <source>
        <strain evidence="2">CBS 339.90</strain>
    </source>
</reference>
<feature type="compositionally biased region" description="Gly residues" evidence="1">
    <location>
        <begin position="861"/>
        <end position="877"/>
    </location>
</feature>
<feature type="compositionally biased region" description="Low complexity" evidence="1">
    <location>
        <begin position="833"/>
        <end position="860"/>
    </location>
</feature>
<feature type="region of interest" description="Disordered" evidence="1">
    <location>
        <begin position="817"/>
        <end position="877"/>
    </location>
</feature>
<feature type="compositionally biased region" description="Polar residues" evidence="1">
    <location>
        <begin position="58"/>
        <end position="68"/>
    </location>
</feature>
<comment type="caution">
    <text evidence="2">The sequence shown here is derived from an EMBL/GenBank/DDBJ whole genome shotgun (WGS) entry which is preliminary data.</text>
</comment>
<evidence type="ECO:0008006" key="4">
    <source>
        <dbReference type="Google" id="ProtNLM"/>
    </source>
</evidence>
<feature type="compositionally biased region" description="Acidic residues" evidence="1">
    <location>
        <begin position="556"/>
        <end position="567"/>
    </location>
</feature>
<dbReference type="Proteomes" id="UP001175001">
    <property type="component" value="Unassembled WGS sequence"/>
</dbReference>
<accession>A0AA40CI57</accession>
<feature type="compositionally biased region" description="Acidic residues" evidence="1">
    <location>
        <begin position="817"/>
        <end position="829"/>
    </location>
</feature>
<dbReference type="EMBL" id="JAUJDW010000094">
    <property type="protein sequence ID" value="KAK0638408.1"/>
    <property type="molecule type" value="Genomic_DNA"/>
</dbReference>